<dbReference type="Pfam" id="PF02384">
    <property type="entry name" value="N6_Mtase"/>
    <property type="match status" value="1"/>
</dbReference>
<dbReference type="OrthoDB" id="9777497at2"/>
<dbReference type="Proteomes" id="UP000268059">
    <property type="component" value="Chromosome"/>
</dbReference>
<keyword evidence="1" id="KW-0680">Restriction system</keyword>
<dbReference type="GO" id="GO:0008170">
    <property type="term" value="F:N-methyltransferase activity"/>
    <property type="evidence" value="ECO:0007669"/>
    <property type="project" value="InterPro"/>
</dbReference>
<evidence type="ECO:0000313" key="5">
    <source>
        <dbReference type="Proteomes" id="UP000268059"/>
    </source>
</evidence>
<dbReference type="KEGG" id="ebm:SG0102_10160"/>
<protein>
    <recommendedName>
        <fullName evidence="3">DNA methylase adenine-specific domain-containing protein</fullName>
    </recommendedName>
</protein>
<dbReference type="InterPro" id="IPR044946">
    <property type="entry name" value="Restrct_endonuc_typeI_TRD_sf"/>
</dbReference>
<dbReference type="AlphaFoldDB" id="A0A3G9J645"/>
<organism evidence="4 5">
    <name type="scientific">Intestinibaculum porci</name>
    <dbReference type="NCBI Taxonomy" id="2487118"/>
    <lineage>
        <taxon>Bacteria</taxon>
        <taxon>Bacillati</taxon>
        <taxon>Bacillota</taxon>
        <taxon>Erysipelotrichia</taxon>
        <taxon>Erysipelotrichales</taxon>
        <taxon>Erysipelotrichaceae</taxon>
        <taxon>Intestinibaculum</taxon>
    </lineage>
</organism>
<evidence type="ECO:0000313" key="4">
    <source>
        <dbReference type="EMBL" id="BBH26082.1"/>
    </source>
</evidence>
<proteinExistence type="predicted"/>
<dbReference type="SUPFAM" id="SSF116734">
    <property type="entry name" value="DNA methylase specificity domain"/>
    <property type="match status" value="1"/>
</dbReference>
<sequence length="535" mass="62217">MEIQELERKLGGSLSQEERRDRLLCIAFIVYCEKQQDLSPTDSFDLSRLLEVIYEEHLRSLIQDAYMYTRNVNDPAMRRSLVDIYHLFHSYHENELLSCYWELYDQLVLGEKDYRLITEPNLCRLVSDTESFHEDEKVLDVNIGQGRFLITLHEHHPDLQFFGYDLNNDDLLVARMSFYLEDMNVVILGSDFLKDIREETYDFIFVNYPWQMNSSQPVLGHRYLQSDMPGYGAMIKAINSLSEQGVAICVSDDSFGSKAETVNLRQEIVDQHLLSGIMAMPKGTWKWTSRGYQLLRFSRSDVIRVVDARKGKKTKHRQSVLDLDAIKVMMNDSLAVKNKTIQENDYSFDVLTYLYKARLHLIHPTKLRDLCMVIKPIDLLPGKEACFKLTATDFDQGMIYEDQLKKDYCLISYRYTVDECDVVLSVNSEEVKAACLHDDTHYYVADEKLFILKMTSAKLLPDYLAIFLNSSQGQIAVKMQGAYTKRKLEEVEISVPSLEHQQAVIDRYEKLMDKRLKTMQTLYDIDLQLSALGEK</sequence>
<dbReference type="SUPFAM" id="SSF53335">
    <property type="entry name" value="S-adenosyl-L-methionine-dependent methyltransferases"/>
    <property type="match status" value="1"/>
</dbReference>
<accession>A0A3G9J645</accession>
<reference evidence="4 5" key="1">
    <citation type="submission" date="2018-11" db="EMBL/GenBank/DDBJ databases">
        <title>Novel Erysipelotrichaceae bacterium isolated from small intestine of a swine.</title>
        <authorList>
            <person name="Kim J.S."/>
            <person name="Choe H."/>
            <person name="Lee Y.R."/>
            <person name="Kim K.M."/>
            <person name="Park D.S."/>
        </authorList>
    </citation>
    <scope>NUCLEOTIDE SEQUENCE [LARGE SCALE GENOMIC DNA]</scope>
    <source>
        <strain evidence="4 5">SG0102</strain>
    </source>
</reference>
<keyword evidence="5" id="KW-1185">Reference proteome</keyword>
<dbReference type="RefSeq" id="WP_125118989.1">
    <property type="nucleotide sequence ID" value="NZ_AP019309.1"/>
</dbReference>
<keyword evidence="2" id="KW-0238">DNA-binding</keyword>
<evidence type="ECO:0000259" key="3">
    <source>
        <dbReference type="Pfam" id="PF02384"/>
    </source>
</evidence>
<dbReference type="Gene3D" id="3.90.220.20">
    <property type="entry name" value="DNA methylase specificity domains"/>
    <property type="match status" value="1"/>
</dbReference>
<dbReference type="InterPro" id="IPR029063">
    <property type="entry name" value="SAM-dependent_MTases_sf"/>
</dbReference>
<dbReference type="InterPro" id="IPR003356">
    <property type="entry name" value="DNA_methylase_A-5"/>
</dbReference>
<evidence type="ECO:0000256" key="2">
    <source>
        <dbReference type="ARBA" id="ARBA00023125"/>
    </source>
</evidence>
<evidence type="ECO:0000256" key="1">
    <source>
        <dbReference type="ARBA" id="ARBA00022747"/>
    </source>
</evidence>
<dbReference type="InParanoid" id="A0A3G9J645"/>
<dbReference type="GO" id="GO:0009307">
    <property type="term" value="P:DNA restriction-modification system"/>
    <property type="evidence" value="ECO:0007669"/>
    <property type="project" value="UniProtKB-KW"/>
</dbReference>
<dbReference type="GO" id="GO:0003677">
    <property type="term" value="F:DNA binding"/>
    <property type="evidence" value="ECO:0007669"/>
    <property type="project" value="UniProtKB-KW"/>
</dbReference>
<feature type="domain" description="DNA methylase adenine-specific" evidence="3">
    <location>
        <begin position="121"/>
        <end position="331"/>
    </location>
</feature>
<dbReference type="Gene3D" id="3.40.50.150">
    <property type="entry name" value="Vaccinia Virus protein VP39"/>
    <property type="match status" value="1"/>
</dbReference>
<name>A0A3G9J645_9FIRM</name>
<gene>
    <name evidence="4" type="ORF">SG0102_10160</name>
</gene>
<dbReference type="EMBL" id="AP019309">
    <property type="protein sequence ID" value="BBH26082.1"/>
    <property type="molecule type" value="Genomic_DNA"/>
</dbReference>